<evidence type="ECO:0000256" key="2">
    <source>
        <dbReference type="ARBA" id="ARBA00022692"/>
    </source>
</evidence>
<dbReference type="Proteomes" id="UP000053815">
    <property type="component" value="Unassembled WGS sequence"/>
</dbReference>
<keyword evidence="2" id="KW-0812">Transmembrane</keyword>
<sequence length="870" mass="98716">MDSQKVFQERNIITICNYILNYCETHINTTSSLSDHYVRSFHTFLPTLLVYIFGSPSARGWLQTETGKEQDDAIQNLLLVNGHFFQALVKLSMYPEYSYDLVTESLPSDVRSVLGTGAIHLLPRVYKNCSYLDASKTTNSVNIRTAAMRQSTLVATTIGGDRKIRFNMLQFYLYYFASVPTWPPLVPPPQPSLMGTMRGTAPNANNATQNSNTLLPTKTVGYGTIRSTNTMMATNGTSASTVNSSTPYQIPGKLRSIISSVYSSVFKEYFDRFVPINTSQTFPHLVDTFFLDTCIELWIRTSWVSVGQKLSMEYMHLISLFVSNILKHNLQQCFADEDSLHYSVYASVKDELFFMLSRLAHNWSKSDDYLQVAELWSKWAAPWRLGATPRSSEKEIYTPIKQGWALFVLDNIPFYFSIVNIILQRTSTFEYNDSIQPATTTLSSYTDTGSMGGQLRIIYRLINVLRAEGLVDFLGLIERGLASVQSNAISIVAANANNPFKQISMICYGSDTLDISVQEKLGSIYKLFVELEERNTWKPQGIYSTEPRSEHLLKTLNRLHNAYLARSGTQNTHKAAQLKDTYDFLASTFKVTGTSHLLAPNSNTTAVTTSASTKENTVTHRRYEPRVVGLGEGGYLTMEEKILLRDGKAVCSTDNIRAMGPRAKTYVRSYEDPTLVRWSLQLDTDLNKFYKRWPTKFRPSCFPNELTTRPWAHRVTFTYTVFDIDKKMTFDFEERQGDLFQCITPTDSVIIGVSEDMKLSNKSFRQKISNQLSMVQAQKKSVGQVASIAHGQRHFFFLITRQKSYNKPSYADFEMCLVELRKHCEKLGVLNLAFPKELDAGLQEKYVKEALFTVFNGWPGKLVMFYAADA</sequence>
<dbReference type="GO" id="GO:0050290">
    <property type="term" value="F:sphingomyelin phosphodiesterase D activity"/>
    <property type="evidence" value="ECO:0007669"/>
    <property type="project" value="InterPro"/>
</dbReference>
<evidence type="ECO:0000256" key="3">
    <source>
        <dbReference type="ARBA" id="ARBA00022989"/>
    </source>
</evidence>
<dbReference type="Gene3D" id="3.40.220.10">
    <property type="entry name" value="Leucine Aminopeptidase, subunit E, domain 1"/>
    <property type="match status" value="1"/>
</dbReference>
<dbReference type="GO" id="GO:0046513">
    <property type="term" value="P:ceramide biosynthetic process"/>
    <property type="evidence" value="ECO:0007669"/>
    <property type="project" value="TreeGrafter"/>
</dbReference>
<protein>
    <submittedName>
        <fullName evidence="5">Uncharacterized protein</fullName>
    </submittedName>
</protein>
<keyword evidence="3" id="KW-1133">Transmembrane helix</keyword>
<dbReference type="GO" id="GO:0006685">
    <property type="term" value="P:sphingomyelin catabolic process"/>
    <property type="evidence" value="ECO:0007669"/>
    <property type="project" value="TreeGrafter"/>
</dbReference>
<gene>
    <name evidence="5" type="ORF">MAM1_0108d05482</name>
</gene>
<dbReference type="SUPFAM" id="SSF52949">
    <property type="entry name" value="Macro domain-like"/>
    <property type="match status" value="1"/>
</dbReference>
<evidence type="ECO:0000256" key="4">
    <source>
        <dbReference type="ARBA" id="ARBA00023136"/>
    </source>
</evidence>
<dbReference type="GO" id="GO:0046475">
    <property type="term" value="P:glycerophospholipid catabolic process"/>
    <property type="evidence" value="ECO:0007669"/>
    <property type="project" value="TreeGrafter"/>
</dbReference>
<name>A0A0C9M7D6_9FUNG</name>
<evidence type="ECO:0000256" key="1">
    <source>
        <dbReference type="ARBA" id="ARBA00004167"/>
    </source>
</evidence>
<comment type="subcellular location">
    <subcellularLocation>
        <location evidence="1">Membrane</location>
        <topology evidence="1">Single-pass membrane protein</topology>
    </subcellularLocation>
</comment>
<evidence type="ECO:0000313" key="5">
    <source>
        <dbReference type="EMBL" id="GAN06006.1"/>
    </source>
</evidence>
<dbReference type="InterPro" id="IPR043472">
    <property type="entry name" value="Macro_dom-like"/>
</dbReference>
<dbReference type="PANTHER" id="PTHR12988:SF6">
    <property type="entry name" value="SPHINGOMYELIN PHOSPHODIESTERASE 4"/>
    <property type="match status" value="1"/>
</dbReference>
<dbReference type="STRING" id="91626.A0A0C9M7D6"/>
<reference evidence="5" key="1">
    <citation type="submission" date="2014-09" db="EMBL/GenBank/DDBJ databases">
        <title>Draft genome sequence of an oleaginous Mucoromycotina fungus Mucor ambiguus NBRC6742.</title>
        <authorList>
            <person name="Takeda I."/>
            <person name="Yamane N."/>
            <person name="Morita T."/>
            <person name="Tamano K."/>
            <person name="Machida M."/>
            <person name="Baker S."/>
            <person name="Koike H."/>
        </authorList>
    </citation>
    <scope>NUCLEOTIDE SEQUENCE</scope>
    <source>
        <strain evidence="5">NBRC 6742</strain>
    </source>
</reference>
<dbReference type="GO" id="GO:0016020">
    <property type="term" value="C:membrane"/>
    <property type="evidence" value="ECO:0007669"/>
    <property type="project" value="UniProtKB-SubCell"/>
</dbReference>
<organism evidence="5">
    <name type="scientific">Mucor ambiguus</name>
    <dbReference type="NCBI Taxonomy" id="91626"/>
    <lineage>
        <taxon>Eukaryota</taxon>
        <taxon>Fungi</taxon>
        <taxon>Fungi incertae sedis</taxon>
        <taxon>Mucoromycota</taxon>
        <taxon>Mucoromycotina</taxon>
        <taxon>Mucoromycetes</taxon>
        <taxon>Mucorales</taxon>
        <taxon>Mucorineae</taxon>
        <taxon>Mucoraceae</taxon>
        <taxon>Mucor</taxon>
    </lineage>
</organism>
<keyword evidence="6" id="KW-1185">Reference proteome</keyword>
<dbReference type="InterPro" id="IPR024129">
    <property type="entry name" value="Sphingomy_SMPD4"/>
</dbReference>
<accession>A0A0C9M7D6</accession>
<dbReference type="PANTHER" id="PTHR12988">
    <property type="entry name" value="SPHINGOMYELIN PHOSPHODIESTERASE 4"/>
    <property type="match status" value="1"/>
</dbReference>
<proteinExistence type="predicted"/>
<dbReference type="OrthoDB" id="10251508at2759"/>
<evidence type="ECO:0000313" key="6">
    <source>
        <dbReference type="Proteomes" id="UP000053815"/>
    </source>
</evidence>
<keyword evidence="4" id="KW-0472">Membrane</keyword>
<dbReference type="EMBL" id="DF836397">
    <property type="protein sequence ID" value="GAN06006.1"/>
    <property type="molecule type" value="Genomic_DNA"/>
</dbReference>
<dbReference type="AlphaFoldDB" id="A0A0C9M7D6"/>